<evidence type="ECO:0008006" key="4">
    <source>
        <dbReference type="Google" id="ProtNLM"/>
    </source>
</evidence>
<protein>
    <recommendedName>
        <fullName evidence="4">Hydrolase</fullName>
    </recommendedName>
</protein>
<evidence type="ECO:0000313" key="3">
    <source>
        <dbReference type="Proteomes" id="UP001055102"/>
    </source>
</evidence>
<keyword evidence="1" id="KW-0472">Membrane</keyword>
<reference evidence="2" key="2">
    <citation type="submission" date="2021-08" db="EMBL/GenBank/DDBJ databases">
        <authorList>
            <person name="Tani A."/>
            <person name="Ola A."/>
            <person name="Ogura Y."/>
            <person name="Katsura K."/>
            <person name="Hayashi T."/>
        </authorList>
    </citation>
    <scope>NUCLEOTIDE SEQUENCE</scope>
    <source>
        <strain evidence="2">LMG 23639</strain>
    </source>
</reference>
<evidence type="ECO:0000256" key="1">
    <source>
        <dbReference type="SAM" id="Phobius"/>
    </source>
</evidence>
<dbReference type="EMBL" id="BPQR01000007">
    <property type="protein sequence ID" value="GJE05146.1"/>
    <property type="molecule type" value="Genomic_DNA"/>
</dbReference>
<dbReference type="Proteomes" id="UP001055102">
    <property type="component" value="Unassembled WGS sequence"/>
</dbReference>
<organism evidence="2 3">
    <name type="scientific">Methylobacterium jeotgali</name>
    <dbReference type="NCBI Taxonomy" id="381630"/>
    <lineage>
        <taxon>Bacteria</taxon>
        <taxon>Pseudomonadati</taxon>
        <taxon>Pseudomonadota</taxon>
        <taxon>Alphaproteobacteria</taxon>
        <taxon>Hyphomicrobiales</taxon>
        <taxon>Methylobacteriaceae</taxon>
        <taxon>Methylobacterium</taxon>
    </lineage>
</organism>
<sequence>MPALWWRLWRSGYVGRFRREARRFSRIIIGVHVVYLVLVLASLGAALGLAALIPAETAWRFLAAPPLAYALLAGLMKLTRGRPLYVPHLVDDTTFTHAHAGGAEAGMAPRLSAFAERIRAAEGQVNEIVVIGHSSSSFLGIEVLDRLLAADPGFGTRGTPVTFVSIGSVIPWLGLDERAEAFRAALGRFAQARAIGWLDIRAEWDWLSIHLRNPVAACGLPRPPQVPPSEARPAVLRVNVRDLVTKEALRTRRYNLFQLHFQLLMSAVSETSFDYVALVAGPEPVHALVRRAAEDDDAPALPEEVV</sequence>
<evidence type="ECO:0000313" key="2">
    <source>
        <dbReference type="EMBL" id="GJE05146.1"/>
    </source>
</evidence>
<keyword evidence="3" id="KW-1185">Reference proteome</keyword>
<accession>A0ABQ4SS79</accession>
<reference evidence="2" key="1">
    <citation type="journal article" date="2021" name="Front. Microbiol.">
        <title>Comprehensive Comparative Genomics and Phenotyping of Methylobacterium Species.</title>
        <authorList>
            <person name="Alessa O."/>
            <person name="Ogura Y."/>
            <person name="Fujitani Y."/>
            <person name="Takami H."/>
            <person name="Hayashi T."/>
            <person name="Sahin N."/>
            <person name="Tani A."/>
        </authorList>
    </citation>
    <scope>NUCLEOTIDE SEQUENCE</scope>
    <source>
        <strain evidence="2">LMG 23639</strain>
    </source>
</reference>
<gene>
    <name evidence="2" type="ORF">AOPFMNJM_0443</name>
</gene>
<proteinExistence type="predicted"/>
<keyword evidence="1" id="KW-1133">Transmembrane helix</keyword>
<keyword evidence="1" id="KW-0812">Transmembrane</keyword>
<comment type="caution">
    <text evidence="2">The sequence shown here is derived from an EMBL/GenBank/DDBJ whole genome shotgun (WGS) entry which is preliminary data.</text>
</comment>
<name>A0ABQ4SS79_9HYPH</name>
<feature type="transmembrane region" description="Helical" evidence="1">
    <location>
        <begin position="27"/>
        <end position="52"/>
    </location>
</feature>